<keyword evidence="10 13" id="KW-0408">Iron</keyword>
<dbReference type="AlphaFoldDB" id="A0A8D8SLB6"/>
<dbReference type="PANTHER" id="PTHR24292:SF100">
    <property type="entry name" value="CYTOCHROME P450 6A16, ISOFORM B-RELATED"/>
    <property type="match status" value="1"/>
</dbReference>
<keyword evidence="7" id="KW-0256">Endoplasmic reticulum</keyword>
<dbReference type="PRINTS" id="PR00385">
    <property type="entry name" value="P450"/>
</dbReference>
<evidence type="ECO:0000256" key="14">
    <source>
        <dbReference type="RuleBase" id="RU000461"/>
    </source>
</evidence>
<reference evidence="16" key="1">
    <citation type="submission" date="2021-05" db="EMBL/GenBank/DDBJ databases">
        <authorList>
            <person name="Alioto T."/>
            <person name="Alioto T."/>
            <person name="Gomez Garrido J."/>
        </authorList>
    </citation>
    <scope>NUCLEOTIDE SEQUENCE</scope>
</reference>
<sequence>MGILTHSTTVDTLFFLVVLVYLLYSLYTKDFLKWEKLGIFYLKPSFPFGSMYELYVKRKPKFLILQDFYWKFKAQNVPYGGYFQLNEPELMIVDPGLLKHILITDFSSFQDRGLSSVNVDKEPIIRHLFSIDGARWKPMRQKVTPTFSSGKIKFMFETIKACSHDLRAHLDSNLSESCDIIDVKTMCESYTLDVIGSCAFGLDVHCLRNPQDEFRTAALGMFNRSYTTLLNSIVLKTCPTIAQSLGFKQIGRDTTRFFTQLVTQNVEYREKNNVHRQDFLNLLMELKNKRGEHGTGTEDLAITMDLIVSNVFIFFIAGFHTSAFAMSLCLVELANNKQIQDKLREEIIGVLKESGGQVTYENIKAMSYLDKVAKETLRKYPSVTQLNRRSTRPYTLPGSKVTIETRTRIIVPVYAIHHDPAHYPNPDVFDPERFEPSQVAARPPFTYLPFGDGPRNCIGLRFGTLQFKLGIISALCHHEFLPLDTPEERNYHPDTLMMIAANVRLRARKLN</sequence>
<organism evidence="16">
    <name type="scientific">Cacopsylla melanoneura</name>
    <dbReference type="NCBI Taxonomy" id="428564"/>
    <lineage>
        <taxon>Eukaryota</taxon>
        <taxon>Metazoa</taxon>
        <taxon>Ecdysozoa</taxon>
        <taxon>Arthropoda</taxon>
        <taxon>Hexapoda</taxon>
        <taxon>Insecta</taxon>
        <taxon>Pterygota</taxon>
        <taxon>Neoptera</taxon>
        <taxon>Paraneoptera</taxon>
        <taxon>Hemiptera</taxon>
        <taxon>Sternorrhyncha</taxon>
        <taxon>Psylloidea</taxon>
        <taxon>Psyllidae</taxon>
        <taxon>Psyllinae</taxon>
        <taxon>Cacopsylla</taxon>
    </lineage>
</organism>
<dbReference type="GO" id="GO:0016712">
    <property type="term" value="F:oxidoreductase activity, acting on paired donors, with incorporation or reduction of molecular oxygen, reduced flavin or flavoprotein as one donor, and incorporation of one atom of oxygen"/>
    <property type="evidence" value="ECO:0007669"/>
    <property type="project" value="InterPro"/>
</dbReference>
<keyword evidence="6 13" id="KW-0479">Metal-binding</keyword>
<evidence type="ECO:0000256" key="13">
    <source>
        <dbReference type="PIRSR" id="PIRSR602402-1"/>
    </source>
</evidence>
<name>A0A8D8SLB6_9HEMI</name>
<keyword evidence="9 14" id="KW-0560">Oxidoreductase</keyword>
<keyword evidence="8" id="KW-0492">Microsome</keyword>
<dbReference type="CDD" id="cd11056">
    <property type="entry name" value="CYP6-like"/>
    <property type="match status" value="1"/>
</dbReference>
<protein>
    <submittedName>
        <fullName evidence="16">Cytochrome P450 6a2</fullName>
    </submittedName>
</protein>
<evidence type="ECO:0000256" key="10">
    <source>
        <dbReference type="ARBA" id="ARBA00023004"/>
    </source>
</evidence>
<evidence type="ECO:0000256" key="8">
    <source>
        <dbReference type="ARBA" id="ARBA00022848"/>
    </source>
</evidence>
<dbReference type="PANTHER" id="PTHR24292">
    <property type="entry name" value="CYTOCHROME P450"/>
    <property type="match status" value="1"/>
</dbReference>
<feature type="transmembrane region" description="Helical" evidence="15">
    <location>
        <begin position="311"/>
        <end position="334"/>
    </location>
</feature>
<keyword evidence="5 13" id="KW-0349">Heme</keyword>
<accession>A0A8D8SLB6</accession>
<evidence type="ECO:0000313" key="16">
    <source>
        <dbReference type="EMBL" id="CAG6669599.1"/>
    </source>
</evidence>
<dbReference type="GO" id="GO:0005789">
    <property type="term" value="C:endoplasmic reticulum membrane"/>
    <property type="evidence" value="ECO:0007669"/>
    <property type="project" value="UniProtKB-SubCell"/>
</dbReference>
<keyword evidence="15" id="KW-0812">Transmembrane</keyword>
<dbReference type="InterPro" id="IPR036396">
    <property type="entry name" value="Cyt_P450_sf"/>
</dbReference>
<keyword evidence="12 15" id="KW-0472">Membrane</keyword>
<evidence type="ECO:0000256" key="2">
    <source>
        <dbReference type="ARBA" id="ARBA00004174"/>
    </source>
</evidence>
<keyword evidence="11 14" id="KW-0503">Monooxygenase</keyword>
<dbReference type="PROSITE" id="PS00086">
    <property type="entry name" value="CYTOCHROME_P450"/>
    <property type="match status" value="1"/>
</dbReference>
<evidence type="ECO:0000256" key="7">
    <source>
        <dbReference type="ARBA" id="ARBA00022824"/>
    </source>
</evidence>
<dbReference type="GO" id="GO:0005506">
    <property type="term" value="F:iron ion binding"/>
    <property type="evidence" value="ECO:0007669"/>
    <property type="project" value="InterPro"/>
</dbReference>
<evidence type="ECO:0000256" key="9">
    <source>
        <dbReference type="ARBA" id="ARBA00023002"/>
    </source>
</evidence>
<dbReference type="InterPro" id="IPR002402">
    <property type="entry name" value="Cyt_P450_E_grp-II"/>
</dbReference>
<evidence type="ECO:0000256" key="12">
    <source>
        <dbReference type="ARBA" id="ARBA00023136"/>
    </source>
</evidence>
<feature type="transmembrane region" description="Helical" evidence="15">
    <location>
        <begin position="12"/>
        <end position="27"/>
    </location>
</feature>
<dbReference type="InterPro" id="IPR001128">
    <property type="entry name" value="Cyt_P450"/>
</dbReference>
<evidence type="ECO:0000256" key="4">
    <source>
        <dbReference type="ARBA" id="ARBA00010617"/>
    </source>
</evidence>
<dbReference type="Pfam" id="PF00067">
    <property type="entry name" value="p450"/>
    <property type="match status" value="1"/>
</dbReference>
<evidence type="ECO:0000256" key="11">
    <source>
        <dbReference type="ARBA" id="ARBA00023033"/>
    </source>
</evidence>
<evidence type="ECO:0000256" key="1">
    <source>
        <dbReference type="ARBA" id="ARBA00001971"/>
    </source>
</evidence>
<comment type="subcellular location">
    <subcellularLocation>
        <location evidence="3">Endoplasmic reticulum membrane</location>
        <topology evidence="3">Peripheral membrane protein</topology>
    </subcellularLocation>
    <subcellularLocation>
        <location evidence="2">Microsome membrane</location>
        <topology evidence="2">Peripheral membrane protein</topology>
    </subcellularLocation>
</comment>
<dbReference type="GO" id="GO:0020037">
    <property type="term" value="F:heme binding"/>
    <property type="evidence" value="ECO:0007669"/>
    <property type="project" value="InterPro"/>
</dbReference>
<feature type="binding site" description="axial binding residue" evidence="13">
    <location>
        <position position="457"/>
    </location>
    <ligand>
        <name>heme</name>
        <dbReference type="ChEBI" id="CHEBI:30413"/>
    </ligand>
    <ligandPart>
        <name>Fe</name>
        <dbReference type="ChEBI" id="CHEBI:18248"/>
    </ligandPart>
</feature>
<dbReference type="Gene3D" id="1.10.630.10">
    <property type="entry name" value="Cytochrome P450"/>
    <property type="match status" value="1"/>
</dbReference>
<evidence type="ECO:0000256" key="5">
    <source>
        <dbReference type="ARBA" id="ARBA00022617"/>
    </source>
</evidence>
<dbReference type="SUPFAM" id="SSF48264">
    <property type="entry name" value="Cytochrome P450"/>
    <property type="match status" value="1"/>
</dbReference>
<keyword evidence="15" id="KW-1133">Transmembrane helix</keyword>
<dbReference type="FunFam" id="1.10.630.10:FF:000042">
    <property type="entry name" value="Cytochrome P450"/>
    <property type="match status" value="1"/>
</dbReference>
<proteinExistence type="inferred from homology"/>
<evidence type="ECO:0000256" key="6">
    <source>
        <dbReference type="ARBA" id="ARBA00022723"/>
    </source>
</evidence>
<evidence type="ECO:0000256" key="3">
    <source>
        <dbReference type="ARBA" id="ARBA00004406"/>
    </source>
</evidence>
<dbReference type="PRINTS" id="PR01689">
    <property type="entry name" value="EP450IICYP3A"/>
</dbReference>
<comment type="cofactor">
    <cofactor evidence="1 13">
        <name>heme</name>
        <dbReference type="ChEBI" id="CHEBI:30413"/>
    </cofactor>
</comment>
<evidence type="ECO:0000256" key="15">
    <source>
        <dbReference type="SAM" id="Phobius"/>
    </source>
</evidence>
<dbReference type="InterPro" id="IPR008072">
    <property type="entry name" value="Cyt_P450_E_CYP3A"/>
</dbReference>
<dbReference type="EMBL" id="HBUF01221501">
    <property type="protein sequence ID" value="CAG6669599.1"/>
    <property type="molecule type" value="Transcribed_RNA"/>
</dbReference>
<comment type="similarity">
    <text evidence="4 14">Belongs to the cytochrome P450 family.</text>
</comment>
<dbReference type="InterPro" id="IPR050476">
    <property type="entry name" value="Insect_CytP450_Detox"/>
</dbReference>
<dbReference type="InterPro" id="IPR017972">
    <property type="entry name" value="Cyt_P450_CS"/>
</dbReference>
<dbReference type="PRINTS" id="PR00464">
    <property type="entry name" value="EP450II"/>
</dbReference>